<name>A0A2Z3H7G8_9BACT</name>
<feature type="region of interest" description="Disordered" evidence="4">
    <location>
        <begin position="480"/>
        <end position="505"/>
    </location>
</feature>
<dbReference type="InterPro" id="IPR014338">
    <property type="entry name" value="CHP02996_rpt-companion-dom"/>
</dbReference>
<proteinExistence type="predicted"/>
<evidence type="ECO:0000313" key="6">
    <source>
        <dbReference type="Proteomes" id="UP000245802"/>
    </source>
</evidence>
<dbReference type="GO" id="GO:0005096">
    <property type="term" value="F:GTPase activator activity"/>
    <property type="evidence" value="ECO:0007669"/>
    <property type="project" value="UniProtKB-KW"/>
</dbReference>
<keyword evidence="2" id="KW-0433">Leucine-rich repeat</keyword>
<evidence type="ECO:0000313" key="5">
    <source>
        <dbReference type="EMBL" id="AWM38925.1"/>
    </source>
</evidence>
<keyword evidence="6" id="KW-1185">Reference proteome</keyword>
<dbReference type="InterPro" id="IPR032675">
    <property type="entry name" value="LRR_dom_sf"/>
</dbReference>
<dbReference type="PANTHER" id="PTHR24113:SF12">
    <property type="entry name" value="RAN GTPASE-ACTIVATING PROTEIN 1"/>
    <property type="match status" value="1"/>
</dbReference>
<dbReference type="PANTHER" id="PTHR24113">
    <property type="entry name" value="RAN GTPASE-ACTIVATING PROTEIN 1"/>
    <property type="match status" value="1"/>
</dbReference>
<dbReference type="Pfam" id="PF13516">
    <property type="entry name" value="LRR_6"/>
    <property type="match status" value="3"/>
</dbReference>
<evidence type="ECO:0000256" key="1">
    <source>
        <dbReference type="ARBA" id="ARBA00022468"/>
    </source>
</evidence>
<dbReference type="GO" id="GO:0031267">
    <property type="term" value="F:small GTPase binding"/>
    <property type="evidence" value="ECO:0007669"/>
    <property type="project" value="TreeGrafter"/>
</dbReference>
<evidence type="ECO:0000256" key="3">
    <source>
        <dbReference type="ARBA" id="ARBA00022737"/>
    </source>
</evidence>
<dbReference type="SMART" id="SM00368">
    <property type="entry name" value="LRR_RI"/>
    <property type="match status" value="7"/>
</dbReference>
<gene>
    <name evidence="5" type="ORF">C1280_19320</name>
</gene>
<feature type="compositionally biased region" description="Acidic residues" evidence="4">
    <location>
        <begin position="492"/>
        <end position="505"/>
    </location>
</feature>
<dbReference type="OrthoDB" id="261413at2"/>
<dbReference type="EMBL" id="CP025958">
    <property type="protein sequence ID" value="AWM38925.1"/>
    <property type="molecule type" value="Genomic_DNA"/>
</dbReference>
<dbReference type="SUPFAM" id="SSF52047">
    <property type="entry name" value="RNI-like"/>
    <property type="match status" value="1"/>
</dbReference>
<protein>
    <submittedName>
        <fullName evidence="5">TIGR02996 domain-containing protein</fullName>
    </submittedName>
</protein>
<dbReference type="NCBIfam" id="TIGR02996">
    <property type="entry name" value="rpt_mate_G_obs"/>
    <property type="match status" value="1"/>
</dbReference>
<dbReference type="KEGG" id="gog:C1280_19320"/>
<accession>A0A2Z3H7G8</accession>
<dbReference type="GO" id="GO:0005829">
    <property type="term" value="C:cytosol"/>
    <property type="evidence" value="ECO:0007669"/>
    <property type="project" value="TreeGrafter"/>
</dbReference>
<dbReference type="InterPro" id="IPR001611">
    <property type="entry name" value="Leu-rich_rpt"/>
</dbReference>
<keyword evidence="1" id="KW-0343">GTPase activation</keyword>
<reference evidence="5 6" key="1">
    <citation type="submission" date="2018-01" db="EMBL/GenBank/DDBJ databases">
        <title>G. obscuriglobus.</title>
        <authorList>
            <person name="Franke J."/>
            <person name="Blomberg W."/>
            <person name="Selmecki A."/>
        </authorList>
    </citation>
    <scope>NUCLEOTIDE SEQUENCE [LARGE SCALE GENOMIC DNA]</scope>
    <source>
        <strain evidence="5 6">DSM 5831</strain>
    </source>
</reference>
<dbReference type="RefSeq" id="WP_010038285.1">
    <property type="nucleotide sequence ID" value="NZ_CP025958.1"/>
</dbReference>
<dbReference type="Proteomes" id="UP000245802">
    <property type="component" value="Chromosome"/>
</dbReference>
<keyword evidence="3" id="KW-0677">Repeat</keyword>
<dbReference type="GO" id="GO:0048471">
    <property type="term" value="C:perinuclear region of cytoplasm"/>
    <property type="evidence" value="ECO:0007669"/>
    <property type="project" value="TreeGrafter"/>
</dbReference>
<sequence>MSGALAGDFRDYIVAHIDEDTPRLAYADWLQEQGRDERAEFIRVQVERAQLPTWHPAQVRLALRERTLIERYGEEWLAELPVIEGARWEGFRRGIVAEVSFASFEAMRKNAHACRAAAPVEAVTVRWPRRREGGRTVNPIAELRELTLTGNPDYDAFEWVAGSPQLATLRGLTARSLWGASLGVLAGSPHLANLKSLCLPSNNLGNEGIFGLAKAVTLSALEELDFSSQSRHERYIHDPVIRAAGMGALIGWSGLATVRALTLNGNDVSRDGLRALLRSPHVAGLKHLSLRDGQLDGQAMAEFDSARPDLRLETLDLGQNVLQNVGAEYVALAPCLCELKALRLDRCEVRLTGARVLAKKAAFLDGLRLLDIGHNHFGPAGLGALLERPPAALHTLRVRDNDLTAEGAELLAAAPASDTLLELDLCRNRLGARAVRALGEAEHLRGLLVLRLADNPIRARDAEALAASPLGRRLAVLELEAPEPDGPGADQLEPDEPDTDEPIPF</sequence>
<dbReference type="GO" id="GO:0006913">
    <property type="term" value="P:nucleocytoplasmic transport"/>
    <property type="evidence" value="ECO:0007669"/>
    <property type="project" value="TreeGrafter"/>
</dbReference>
<dbReference type="InterPro" id="IPR027038">
    <property type="entry name" value="RanGap"/>
</dbReference>
<dbReference type="Gene3D" id="3.80.10.10">
    <property type="entry name" value="Ribonuclease Inhibitor"/>
    <property type="match status" value="2"/>
</dbReference>
<evidence type="ECO:0000256" key="4">
    <source>
        <dbReference type="SAM" id="MobiDB-lite"/>
    </source>
</evidence>
<dbReference type="AlphaFoldDB" id="A0A2Z3H7G8"/>
<organism evidence="5 6">
    <name type="scientific">Gemmata obscuriglobus</name>
    <dbReference type="NCBI Taxonomy" id="114"/>
    <lineage>
        <taxon>Bacteria</taxon>
        <taxon>Pseudomonadati</taxon>
        <taxon>Planctomycetota</taxon>
        <taxon>Planctomycetia</taxon>
        <taxon>Gemmatales</taxon>
        <taxon>Gemmataceae</taxon>
        <taxon>Gemmata</taxon>
    </lineage>
</organism>
<evidence type="ECO:0000256" key="2">
    <source>
        <dbReference type="ARBA" id="ARBA00022614"/>
    </source>
</evidence>